<organism evidence="1 2">
    <name type="scientific">Virgisporangium aurantiacum</name>
    <dbReference type="NCBI Taxonomy" id="175570"/>
    <lineage>
        <taxon>Bacteria</taxon>
        <taxon>Bacillati</taxon>
        <taxon>Actinomycetota</taxon>
        <taxon>Actinomycetes</taxon>
        <taxon>Micromonosporales</taxon>
        <taxon>Micromonosporaceae</taxon>
        <taxon>Virgisporangium</taxon>
    </lineage>
</organism>
<comment type="caution">
    <text evidence="1">The sequence shown here is derived from an EMBL/GenBank/DDBJ whole genome shotgun (WGS) entry which is preliminary data.</text>
</comment>
<gene>
    <name evidence="1" type="ORF">Vau01_073400</name>
</gene>
<dbReference type="AlphaFoldDB" id="A0A8J3Z944"/>
<evidence type="ECO:0000313" key="2">
    <source>
        <dbReference type="Proteomes" id="UP000612585"/>
    </source>
</evidence>
<protein>
    <submittedName>
        <fullName evidence="1">Uncharacterized protein</fullName>
    </submittedName>
</protein>
<accession>A0A8J3Z944</accession>
<reference evidence="1" key="1">
    <citation type="submission" date="2021-01" db="EMBL/GenBank/DDBJ databases">
        <title>Whole genome shotgun sequence of Virgisporangium aurantiacum NBRC 16421.</title>
        <authorList>
            <person name="Komaki H."/>
            <person name="Tamura T."/>
        </authorList>
    </citation>
    <scope>NUCLEOTIDE SEQUENCE</scope>
    <source>
        <strain evidence="1">NBRC 16421</strain>
    </source>
</reference>
<sequence length="137" mass="14547">MTLGPTVRRVSDPLEVQADAAQVLRSAFAGDGAGVVGAFDAMVHRGGVEAACELAWGLAAKMVGDGLARGPWRLEFPDIEQAAYDARWVARFLSAYANADLSTATALFRTAQLDGKLEQCLLMLAGSAVATIRRHTR</sequence>
<name>A0A8J3Z944_9ACTN</name>
<evidence type="ECO:0000313" key="1">
    <source>
        <dbReference type="EMBL" id="GIJ59824.1"/>
    </source>
</evidence>
<dbReference type="EMBL" id="BOPG01000048">
    <property type="protein sequence ID" value="GIJ59824.1"/>
    <property type="molecule type" value="Genomic_DNA"/>
</dbReference>
<dbReference type="Proteomes" id="UP000612585">
    <property type="component" value="Unassembled WGS sequence"/>
</dbReference>
<proteinExistence type="predicted"/>
<keyword evidence="2" id="KW-1185">Reference proteome</keyword>